<accession>A0A2G8KTV0</accession>
<dbReference type="InterPro" id="IPR036249">
    <property type="entry name" value="Thioredoxin-like_sf"/>
</dbReference>
<dbReference type="STRING" id="307972.A0A2G8KTV0"/>
<sequence length="307" mass="34957">MTLFSFYLSLTQSYIWHHGQMVKAMVLRYGLNSWPDHYTVSLGKQPITMATLDDKILGEKLQYYYSSSDEDDKDDEEDGCCGGKDDNCEGIESPLNPGEDFSSGGATHTGPKGVIQDWRRYKQLETEKRKEQADERSELAKRLALTCRTYDDDLKDKEKDELEELENLDLDDAFLRQYREQRMREMTQHLVKNRPVFGSVIELTRENYVDAIDNEKKTVCVVVHVYGNATPGCDAMDGCFQCLAQEYPNVKFCRAAASAMQVSHSFCRNGLPAILVYKGGQLVGNFIKVTDQLGHDFYAVEVEGFLQ</sequence>
<dbReference type="PANTHER" id="PTHR46052:SF1">
    <property type="entry name" value="PHOSDUCIN-LIKE PROTEIN"/>
    <property type="match status" value="1"/>
</dbReference>
<dbReference type="OrthoDB" id="70588at2759"/>
<dbReference type="CDD" id="cd02987">
    <property type="entry name" value="Phd_like_Phd"/>
    <property type="match status" value="1"/>
</dbReference>
<evidence type="ECO:0000256" key="3">
    <source>
        <dbReference type="SAM" id="MobiDB-lite"/>
    </source>
</evidence>
<comment type="caution">
    <text evidence="5">The sequence shown here is derived from an EMBL/GenBank/DDBJ whole genome shotgun (WGS) entry which is preliminary data.</text>
</comment>
<dbReference type="Gene3D" id="1.10.168.10">
    <property type="entry name" value="Phosducin, domain 2"/>
    <property type="match status" value="1"/>
</dbReference>
<dbReference type="SUPFAM" id="SSF52833">
    <property type="entry name" value="Thioredoxin-like"/>
    <property type="match status" value="1"/>
</dbReference>
<comment type="similarity">
    <text evidence="1">Belongs to the phosducin family.</text>
</comment>
<organism evidence="5 6">
    <name type="scientific">Stichopus japonicus</name>
    <name type="common">Sea cucumber</name>
    <dbReference type="NCBI Taxonomy" id="307972"/>
    <lineage>
        <taxon>Eukaryota</taxon>
        <taxon>Metazoa</taxon>
        <taxon>Echinodermata</taxon>
        <taxon>Eleutherozoa</taxon>
        <taxon>Echinozoa</taxon>
        <taxon>Holothuroidea</taxon>
        <taxon>Aspidochirotacea</taxon>
        <taxon>Aspidochirotida</taxon>
        <taxon>Stichopodidae</taxon>
        <taxon>Apostichopus</taxon>
    </lineage>
</organism>
<reference evidence="5 6" key="1">
    <citation type="journal article" date="2017" name="PLoS Biol.">
        <title>The sea cucumber genome provides insights into morphological evolution and visceral regeneration.</title>
        <authorList>
            <person name="Zhang X."/>
            <person name="Sun L."/>
            <person name="Yuan J."/>
            <person name="Sun Y."/>
            <person name="Gao Y."/>
            <person name="Zhang L."/>
            <person name="Li S."/>
            <person name="Dai H."/>
            <person name="Hamel J.F."/>
            <person name="Liu C."/>
            <person name="Yu Y."/>
            <person name="Liu S."/>
            <person name="Lin W."/>
            <person name="Guo K."/>
            <person name="Jin S."/>
            <person name="Xu P."/>
            <person name="Storey K.B."/>
            <person name="Huan P."/>
            <person name="Zhang T."/>
            <person name="Zhou Y."/>
            <person name="Zhang J."/>
            <person name="Lin C."/>
            <person name="Li X."/>
            <person name="Xing L."/>
            <person name="Huo D."/>
            <person name="Sun M."/>
            <person name="Wang L."/>
            <person name="Mercier A."/>
            <person name="Li F."/>
            <person name="Yang H."/>
            <person name="Xiang J."/>
        </authorList>
    </citation>
    <scope>NUCLEOTIDE SEQUENCE [LARGE SCALE GENOMIC DNA]</scope>
    <source>
        <strain evidence="5">Shaxun</strain>
        <tissue evidence="5">Muscle</tissue>
    </source>
</reference>
<evidence type="ECO:0000313" key="5">
    <source>
        <dbReference type="EMBL" id="PIK51426.1"/>
    </source>
</evidence>
<evidence type="ECO:0000256" key="2">
    <source>
        <dbReference type="ARBA" id="ARBA00022553"/>
    </source>
</evidence>
<dbReference type="PANTHER" id="PTHR46052">
    <property type="entry name" value="PHOSDUCIN-LIKE PROTEIN"/>
    <property type="match status" value="1"/>
</dbReference>
<dbReference type="GO" id="GO:0008277">
    <property type="term" value="P:regulation of G protein-coupled receptor signaling pathway"/>
    <property type="evidence" value="ECO:0007669"/>
    <property type="project" value="InterPro"/>
</dbReference>
<dbReference type="EMBL" id="MRZV01000373">
    <property type="protein sequence ID" value="PIK51426.1"/>
    <property type="molecule type" value="Genomic_DNA"/>
</dbReference>
<keyword evidence="2" id="KW-0597">Phosphoprotein</keyword>
<gene>
    <name evidence="5" type="ORF">BSL78_11665</name>
</gene>
<name>A0A2G8KTV0_STIJA</name>
<evidence type="ECO:0000256" key="1">
    <source>
        <dbReference type="ARBA" id="ARBA00009686"/>
    </source>
</evidence>
<dbReference type="InterPro" id="IPR024253">
    <property type="entry name" value="Phosducin_thioredoxin-like_dom"/>
</dbReference>
<feature type="domain" description="Phosducin" evidence="4">
    <location>
        <begin position="101"/>
        <end position="307"/>
    </location>
</feature>
<dbReference type="Pfam" id="PF02114">
    <property type="entry name" value="Phosducin"/>
    <property type="match status" value="1"/>
</dbReference>
<dbReference type="InterPro" id="IPR023196">
    <property type="entry name" value="Phosducin_N_dom_sf"/>
</dbReference>
<feature type="compositionally biased region" description="Acidic residues" evidence="3">
    <location>
        <begin position="68"/>
        <end position="79"/>
    </location>
</feature>
<feature type="region of interest" description="Disordered" evidence="3">
    <location>
        <begin position="67"/>
        <end position="112"/>
    </location>
</feature>
<dbReference type="Proteomes" id="UP000230750">
    <property type="component" value="Unassembled WGS sequence"/>
</dbReference>
<keyword evidence="6" id="KW-1185">Reference proteome</keyword>
<dbReference type="Gene3D" id="3.40.30.10">
    <property type="entry name" value="Glutaredoxin"/>
    <property type="match status" value="1"/>
</dbReference>
<dbReference type="PRINTS" id="PR00677">
    <property type="entry name" value="PHOSDUCIN"/>
</dbReference>
<feature type="non-terminal residue" evidence="5">
    <location>
        <position position="307"/>
    </location>
</feature>
<dbReference type="InterPro" id="IPR051499">
    <property type="entry name" value="Phosducin-like_reg"/>
</dbReference>
<evidence type="ECO:0000313" key="6">
    <source>
        <dbReference type="Proteomes" id="UP000230750"/>
    </source>
</evidence>
<dbReference type="AlphaFoldDB" id="A0A2G8KTV0"/>
<dbReference type="InterPro" id="IPR001200">
    <property type="entry name" value="Phosducin"/>
</dbReference>
<evidence type="ECO:0000259" key="4">
    <source>
        <dbReference type="Pfam" id="PF02114"/>
    </source>
</evidence>
<proteinExistence type="inferred from homology"/>
<protein>
    <submittedName>
        <fullName evidence="5">Putative phosducin-like protein</fullName>
    </submittedName>
</protein>